<keyword evidence="2 3" id="KW-0802">TPR repeat</keyword>
<evidence type="ECO:0000256" key="2">
    <source>
        <dbReference type="ARBA" id="ARBA00022803"/>
    </source>
</evidence>
<dbReference type="Proteomes" id="UP001139516">
    <property type="component" value="Unassembled WGS sequence"/>
</dbReference>
<proteinExistence type="predicted"/>
<dbReference type="InterPro" id="IPR019734">
    <property type="entry name" value="TPR_rpt"/>
</dbReference>
<dbReference type="AlphaFoldDB" id="A0A9X1Y8T6"/>
<accession>A0A9X1Y8T6</accession>
<reference evidence="4" key="1">
    <citation type="submission" date="2022-04" db="EMBL/GenBank/DDBJ databases">
        <title>Roseomonas acroporae sp. nov., isolated from coral Acropora digitifera.</title>
        <authorList>
            <person name="Sun H."/>
        </authorList>
    </citation>
    <scope>NUCLEOTIDE SEQUENCE</scope>
    <source>
        <strain evidence="4">NAR14</strain>
    </source>
</reference>
<dbReference type="RefSeq" id="WP_248666343.1">
    <property type="nucleotide sequence ID" value="NZ_JALPRX010000027.1"/>
</dbReference>
<dbReference type="Gene3D" id="1.25.40.10">
    <property type="entry name" value="Tetratricopeptide repeat domain"/>
    <property type="match status" value="1"/>
</dbReference>
<dbReference type="PANTHER" id="PTHR44858">
    <property type="entry name" value="TETRATRICOPEPTIDE REPEAT PROTEIN 6"/>
    <property type="match status" value="1"/>
</dbReference>
<dbReference type="InterPro" id="IPR011990">
    <property type="entry name" value="TPR-like_helical_dom_sf"/>
</dbReference>
<dbReference type="SUPFAM" id="SSF53756">
    <property type="entry name" value="UDP-Glycosyltransferase/glycogen phosphorylase"/>
    <property type="match status" value="1"/>
</dbReference>
<keyword evidence="5" id="KW-1185">Reference proteome</keyword>
<protein>
    <submittedName>
        <fullName evidence="4">Peptide transporter</fullName>
    </submittedName>
</protein>
<evidence type="ECO:0000313" key="4">
    <source>
        <dbReference type="EMBL" id="MCK8784217.1"/>
    </source>
</evidence>
<dbReference type="SUPFAM" id="SSF48452">
    <property type="entry name" value="TPR-like"/>
    <property type="match status" value="1"/>
</dbReference>
<dbReference type="PROSITE" id="PS50005">
    <property type="entry name" value="TPR"/>
    <property type="match status" value="1"/>
</dbReference>
<keyword evidence="1" id="KW-0677">Repeat</keyword>
<organism evidence="4 5">
    <name type="scientific">Roseomonas acroporae</name>
    <dbReference type="NCBI Taxonomy" id="2937791"/>
    <lineage>
        <taxon>Bacteria</taxon>
        <taxon>Pseudomonadati</taxon>
        <taxon>Pseudomonadota</taxon>
        <taxon>Alphaproteobacteria</taxon>
        <taxon>Acetobacterales</taxon>
        <taxon>Roseomonadaceae</taxon>
        <taxon>Roseomonas</taxon>
    </lineage>
</organism>
<evidence type="ECO:0000313" key="5">
    <source>
        <dbReference type="Proteomes" id="UP001139516"/>
    </source>
</evidence>
<dbReference type="Gene3D" id="3.40.50.2000">
    <property type="entry name" value="Glycogen Phosphorylase B"/>
    <property type="match status" value="1"/>
</dbReference>
<dbReference type="SMART" id="SM00028">
    <property type="entry name" value="TPR"/>
    <property type="match status" value="1"/>
</dbReference>
<gene>
    <name evidence="4" type="ORF">M0638_07480</name>
</gene>
<dbReference type="PANTHER" id="PTHR44858:SF1">
    <property type="entry name" value="UDP-N-ACETYLGLUCOSAMINE--PEPTIDE N-ACETYLGLUCOSAMINYLTRANSFERASE SPINDLY-RELATED"/>
    <property type="match status" value="1"/>
</dbReference>
<dbReference type="EMBL" id="JALPRX010000027">
    <property type="protein sequence ID" value="MCK8784217.1"/>
    <property type="molecule type" value="Genomic_DNA"/>
</dbReference>
<dbReference type="InterPro" id="IPR050498">
    <property type="entry name" value="Ycf3"/>
</dbReference>
<sequence length="552" mass="57990">MPPGPAAGGRVAQGAAQGASQDAALREAIDRLREGGFAAAARLAEPVYHARPTSLEPMLVLGLALGGCGHPDLAADLLDEVARRRPDAPHPAADLLGLLGAAGREEAAADYLAAAGALAPRDPTLALAAGDWARSRGRAAAAREAYGRALALRPGWSEPALRLSSLAVAADEPEEAVAVLEAALAAGPPSAELCNNLGVLLAGLGRLPAALARFEEGLRLAPDLARLRVNRAMALLKAGRRREGWAEFEWRLRDPGVRRLLPEAPLLTPGVPLAGRTVLVTYDSGFGDTIQFARYLPRLRAAGASVLLWVPTPLGRLLADVAGADSVLSGDMVLPRFDWHCPIMRLPLVLGEAAEPIPAAPYLKADPALAARWAGWLAALPAGRRIGLVWAGSARAHDAHLAEIDARRSLDAAALAPLGAVPGLCWVGLQHGDGPRARQAPPGLVLHDPMGEVRDFADTAAIIAGLEAVVSVDTSVAHLAGAMGRKVLLLDRHDNCWRWLTGREDSPWYPTLRIFRQERWGEWGPVVARVAAALGHVPPGPARPDDPGRARG</sequence>
<evidence type="ECO:0000256" key="1">
    <source>
        <dbReference type="ARBA" id="ARBA00022737"/>
    </source>
</evidence>
<feature type="repeat" description="TPR" evidence="3">
    <location>
        <begin position="191"/>
        <end position="224"/>
    </location>
</feature>
<evidence type="ECO:0000256" key="3">
    <source>
        <dbReference type="PROSITE-ProRule" id="PRU00339"/>
    </source>
</evidence>
<name>A0A9X1Y8T6_9PROT</name>
<comment type="caution">
    <text evidence="4">The sequence shown here is derived from an EMBL/GenBank/DDBJ whole genome shotgun (WGS) entry which is preliminary data.</text>
</comment>